<dbReference type="SUPFAM" id="SSF53756">
    <property type="entry name" value="UDP-Glycosyltransferase/glycogen phosphorylase"/>
    <property type="match status" value="1"/>
</dbReference>
<evidence type="ECO:0000256" key="1">
    <source>
        <dbReference type="ARBA" id="ARBA00022676"/>
    </source>
</evidence>
<name>A0A1G5QF28_9GAMM</name>
<dbReference type="PANTHER" id="PTHR30160">
    <property type="entry name" value="TETRAACYLDISACCHARIDE 4'-KINASE-RELATED"/>
    <property type="match status" value="1"/>
</dbReference>
<accession>A0A1G5QF28</accession>
<dbReference type="AlphaFoldDB" id="A0A1G5QF28"/>
<keyword evidence="4" id="KW-1185">Reference proteome</keyword>
<dbReference type="EMBL" id="FMWD01000005">
    <property type="protein sequence ID" value="SCZ60297.1"/>
    <property type="molecule type" value="Genomic_DNA"/>
</dbReference>
<dbReference type="CDD" id="cd03789">
    <property type="entry name" value="GT9_LPS_heptosyltransferase"/>
    <property type="match status" value="1"/>
</dbReference>
<dbReference type="Proteomes" id="UP000199648">
    <property type="component" value="Unassembled WGS sequence"/>
</dbReference>
<organism evidence="3 4">
    <name type="scientific">Thiohalomonas denitrificans</name>
    <dbReference type="NCBI Taxonomy" id="415747"/>
    <lineage>
        <taxon>Bacteria</taxon>
        <taxon>Pseudomonadati</taxon>
        <taxon>Pseudomonadota</taxon>
        <taxon>Gammaproteobacteria</taxon>
        <taxon>Thiohalomonadales</taxon>
        <taxon>Thiohalomonadaceae</taxon>
        <taxon>Thiohalomonas</taxon>
    </lineage>
</organism>
<dbReference type="STRING" id="415747.SAMN03097708_02026"/>
<reference evidence="3 4" key="1">
    <citation type="submission" date="2016-10" db="EMBL/GenBank/DDBJ databases">
        <authorList>
            <person name="de Groot N.N."/>
        </authorList>
    </citation>
    <scope>NUCLEOTIDE SEQUENCE [LARGE SCALE GENOMIC DNA]</scope>
    <source>
        <strain evidence="3 4">HLD2</strain>
    </source>
</reference>
<dbReference type="PANTHER" id="PTHR30160:SF7">
    <property type="entry name" value="ADP-HEPTOSE--LPS HEPTOSYLTRANSFERASE 2"/>
    <property type="match status" value="1"/>
</dbReference>
<keyword evidence="2 3" id="KW-0808">Transferase</keyword>
<sequence length="351" mass="38023">MSFFEAKKVLICLRYGIGDLVMQLPALSALREELAEAHITGIGSRPAIELLEGDERVDELVSVHDFGLAHWGDFGNSETRSAIHAWLRARNFDVVIDPSHATMGFGSVVWDSTSAILDTGNGLEDRALEKGGKGLDAIREAVHLGWGIEVPDDRRPELPLRKEERDHARRLLAQFGMSGPARPYAVSPVASSPLKRWPVSSVAAVARELLMEHEDARILILSGDQQELGRSLEQGIGYSDRTAVLPPANLRLTGALIARCRALLCNDTGLMHLAAAVGTPTVAVFGPTNPAIYAPPGAVGLGAQVSCPHRLERRFGPPRCVVEARCLIDRNGCIDTVPVQRVCDTLNRVTC</sequence>
<dbReference type="OrthoDB" id="9781892at2"/>
<dbReference type="GO" id="GO:0008713">
    <property type="term" value="F:ADP-heptose-lipopolysaccharide heptosyltransferase activity"/>
    <property type="evidence" value="ECO:0007669"/>
    <property type="project" value="TreeGrafter"/>
</dbReference>
<dbReference type="GO" id="GO:0005829">
    <property type="term" value="C:cytosol"/>
    <property type="evidence" value="ECO:0007669"/>
    <property type="project" value="TreeGrafter"/>
</dbReference>
<dbReference type="Gene3D" id="3.40.50.2000">
    <property type="entry name" value="Glycogen Phosphorylase B"/>
    <property type="match status" value="2"/>
</dbReference>
<evidence type="ECO:0000313" key="3">
    <source>
        <dbReference type="EMBL" id="SCZ60297.1"/>
    </source>
</evidence>
<proteinExistence type="predicted"/>
<protein>
    <submittedName>
        <fullName evidence="3">Heptosyltransferase-2</fullName>
    </submittedName>
</protein>
<dbReference type="GO" id="GO:0009244">
    <property type="term" value="P:lipopolysaccharide core region biosynthetic process"/>
    <property type="evidence" value="ECO:0007669"/>
    <property type="project" value="TreeGrafter"/>
</dbReference>
<dbReference type="InterPro" id="IPR051199">
    <property type="entry name" value="LPS_LOS_Heptosyltrfase"/>
</dbReference>
<dbReference type="InterPro" id="IPR002201">
    <property type="entry name" value="Glyco_trans_9"/>
</dbReference>
<gene>
    <name evidence="3" type="ORF">SAMN03097708_02026</name>
</gene>
<evidence type="ECO:0000313" key="4">
    <source>
        <dbReference type="Proteomes" id="UP000199648"/>
    </source>
</evidence>
<dbReference type="Pfam" id="PF01075">
    <property type="entry name" value="Glyco_transf_9"/>
    <property type="match status" value="1"/>
</dbReference>
<keyword evidence="1" id="KW-0328">Glycosyltransferase</keyword>
<dbReference type="RefSeq" id="WP_092996224.1">
    <property type="nucleotide sequence ID" value="NZ_FMWD01000005.1"/>
</dbReference>
<evidence type="ECO:0000256" key="2">
    <source>
        <dbReference type="ARBA" id="ARBA00022679"/>
    </source>
</evidence>